<keyword evidence="3" id="KW-1185">Reference proteome</keyword>
<name>B6H3R6_PENRW</name>
<protein>
    <submittedName>
        <fullName evidence="2">Uncharacterized protein</fullName>
    </submittedName>
</protein>
<dbReference type="HOGENOM" id="CLU_1111698_0_0_1"/>
<proteinExistence type="predicted"/>
<keyword evidence="1" id="KW-1133">Transmembrane helix</keyword>
<evidence type="ECO:0000313" key="2">
    <source>
        <dbReference type="EMBL" id="CAP91827.1"/>
    </source>
</evidence>
<accession>B6H3R6</accession>
<keyword evidence="1" id="KW-0812">Transmembrane</keyword>
<organism evidence="2 3">
    <name type="scientific">Penicillium rubens (strain ATCC 28089 / DSM 1075 / NRRL 1951 / Wisconsin 54-1255)</name>
    <name type="common">Penicillium chrysogenum</name>
    <dbReference type="NCBI Taxonomy" id="500485"/>
    <lineage>
        <taxon>Eukaryota</taxon>
        <taxon>Fungi</taxon>
        <taxon>Dikarya</taxon>
        <taxon>Ascomycota</taxon>
        <taxon>Pezizomycotina</taxon>
        <taxon>Eurotiomycetes</taxon>
        <taxon>Eurotiomycetidae</taxon>
        <taxon>Eurotiales</taxon>
        <taxon>Aspergillaceae</taxon>
        <taxon>Penicillium</taxon>
        <taxon>Penicillium chrysogenum species complex</taxon>
    </lineage>
</organism>
<dbReference type="EMBL" id="AM920428">
    <property type="protein sequence ID" value="CAP91827.1"/>
    <property type="molecule type" value="Genomic_DNA"/>
</dbReference>
<evidence type="ECO:0000313" key="3">
    <source>
        <dbReference type="Proteomes" id="UP000000724"/>
    </source>
</evidence>
<sequence length="250" mass="27700">MAAVSNMIVEQVGYTAEYLDAMIDGRVIFMRQPTGTGELHTRPKTTISERNAQIFQAPIYIVRVMTSSSFLPLFFLSVTTPDPSPNRLYHLSSCLEPCENSSWFPYLASLYGMCAAYAPHAVIGKACRKRMAFAFPLLSIFHRHLEKQILCSYAKGHKGPAGIEGNHYKLLSTRPYNGRTILADHYCRGACHPRSEGQGCLLHDVIAINMNMNLGAALQSQTNTTVFIGIFDKAKDESTEAPRAALCFCP</sequence>
<reference evidence="2 3" key="1">
    <citation type="journal article" date="2008" name="Nat. Biotechnol.">
        <title>Genome sequencing and analysis of the filamentous fungus Penicillium chrysogenum.</title>
        <authorList>
            <person name="van den Berg M.A."/>
            <person name="Albang R."/>
            <person name="Albermann K."/>
            <person name="Badger J.H."/>
            <person name="Daran J.-M."/>
            <person name="Driessen A.J.M."/>
            <person name="Garcia-Estrada C."/>
            <person name="Fedorova N.D."/>
            <person name="Harris D.M."/>
            <person name="Heijne W.H.M."/>
            <person name="Joardar V.S."/>
            <person name="Kiel J.A.K.W."/>
            <person name="Kovalchuk A."/>
            <person name="Martin J.F."/>
            <person name="Nierman W.C."/>
            <person name="Nijland J.G."/>
            <person name="Pronk J.T."/>
            <person name="Roubos J.A."/>
            <person name="van der Klei I.J."/>
            <person name="van Peij N.N.M.E."/>
            <person name="Veenhuis M."/>
            <person name="von Doehren H."/>
            <person name="Wagner C."/>
            <person name="Wortman J.R."/>
            <person name="Bovenberg R.A.L."/>
        </authorList>
    </citation>
    <scope>NUCLEOTIDE SEQUENCE [LARGE SCALE GENOMIC DNA]</scope>
    <source>
        <strain evidence="3">ATCC 28089 / DSM 1075 / NRRL 1951 / Wisconsin 54-1255</strain>
    </source>
</reference>
<keyword evidence="1" id="KW-0472">Membrane</keyword>
<dbReference type="AlphaFoldDB" id="B6H3R6"/>
<gene>
    <name evidence="2" type="ORF">Pc13g07580</name>
    <name evidence="2" type="ORF">PCH_Pc13g07580</name>
</gene>
<evidence type="ECO:0000256" key="1">
    <source>
        <dbReference type="SAM" id="Phobius"/>
    </source>
</evidence>
<dbReference type="Proteomes" id="UP000000724">
    <property type="component" value="Contig Pc00c13"/>
</dbReference>
<feature type="transmembrane region" description="Helical" evidence="1">
    <location>
        <begin position="103"/>
        <end position="123"/>
    </location>
</feature>
<feature type="transmembrane region" description="Helical" evidence="1">
    <location>
        <begin position="60"/>
        <end position="78"/>
    </location>
</feature>
<dbReference type="VEuPathDB" id="FungiDB:PCH_Pc13g07580"/>